<accession>A0AAV0P3Q7</accession>
<sequence>MCGRVLVAISRPSGRSKGGNDLILIFYLCMLSLYCSHELQLGWLFHLGIEIDM</sequence>
<keyword evidence="1" id="KW-1133">Transmembrane helix</keyword>
<keyword evidence="1" id="KW-0812">Transmembrane</keyword>
<evidence type="ECO:0000256" key="1">
    <source>
        <dbReference type="SAM" id="Phobius"/>
    </source>
</evidence>
<keyword evidence="3" id="KW-1185">Reference proteome</keyword>
<reference evidence="2" key="1">
    <citation type="submission" date="2022-08" db="EMBL/GenBank/DDBJ databases">
        <authorList>
            <person name="Gutierrez-Valencia J."/>
        </authorList>
    </citation>
    <scope>NUCLEOTIDE SEQUENCE</scope>
</reference>
<comment type="caution">
    <text evidence="2">The sequence shown here is derived from an EMBL/GenBank/DDBJ whole genome shotgun (WGS) entry which is preliminary data.</text>
</comment>
<evidence type="ECO:0000313" key="2">
    <source>
        <dbReference type="EMBL" id="CAI0465184.1"/>
    </source>
</evidence>
<keyword evidence="1" id="KW-0472">Membrane</keyword>
<proteinExistence type="predicted"/>
<gene>
    <name evidence="2" type="ORF">LITE_LOCUS36493</name>
</gene>
<dbReference type="Proteomes" id="UP001154282">
    <property type="component" value="Unassembled WGS sequence"/>
</dbReference>
<dbReference type="AlphaFoldDB" id="A0AAV0P3Q7"/>
<name>A0AAV0P3Q7_9ROSI</name>
<dbReference type="EMBL" id="CAMGYJ010000008">
    <property type="protein sequence ID" value="CAI0465184.1"/>
    <property type="molecule type" value="Genomic_DNA"/>
</dbReference>
<organism evidence="2 3">
    <name type="scientific">Linum tenue</name>
    <dbReference type="NCBI Taxonomy" id="586396"/>
    <lineage>
        <taxon>Eukaryota</taxon>
        <taxon>Viridiplantae</taxon>
        <taxon>Streptophyta</taxon>
        <taxon>Embryophyta</taxon>
        <taxon>Tracheophyta</taxon>
        <taxon>Spermatophyta</taxon>
        <taxon>Magnoliopsida</taxon>
        <taxon>eudicotyledons</taxon>
        <taxon>Gunneridae</taxon>
        <taxon>Pentapetalae</taxon>
        <taxon>rosids</taxon>
        <taxon>fabids</taxon>
        <taxon>Malpighiales</taxon>
        <taxon>Linaceae</taxon>
        <taxon>Linum</taxon>
    </lineage>
</organism>
<evidence type="ECO:0000313" key="3">
    <source>
        <dbReference type="Proteomes" id="UP001154282"/>
    </source>
</evidence>
<protein>
    <submittedName>
        <fullName evidence="2">Uncharacterized protein</fullName>
    </submittedName>
</protein>
<feature type="transmembrane region" description="Helical" evidence="1">
    <location>
        <begin position="21"/>
        <end position="45"/>
    </location>
</feature>